<keyword evidence="2" id="KW-1185">Reference proteome</keyword>
<evidence type="ECO:0000313" key="2">
    <source>
        <dbReference type="Proteomes" id="UP001433268"/>
    </source>
</evidence>
<evidence type="ECO:0000313" key="1">
    <source>
        <dbReference type="EMBL" id="KAK8093391.1"/>
    </source>
</evidence>
<evidence type="ECO:0008006" key="3">
    <source>
        <dbReference type="Google" id="ProtNLM"/>
    </source>
</evidence>
<dbReference type="EMBL" id="JAQQWN010000002">
    <property type="protein sequence ID" value="KAK8093391.1"/>
    <property type="molecule type" value="Genomic_DNA"/>
</dbReference>
<dbReference type="RefSeq" id="XP_066674164.1">
    <property type="nucleotide sequence ID" value="XM_066804391.1"/>
</dbReference>
<accession>A0ABR1X9Q4</accession>
<organism evidence="1 2">
    <name type="scientific">Apiospora hydei</name>
    <dbReference type="NCBI Taxonomy" id="1337664"/>
    <lineage>
        <taxon>Eukaryota</taxon>
        <taxon>Fungi</taxon>
        <taxon>Dikarya</taxon>
        <taxon>Ascomycota</taxon>
        <taxon>Pezizomycotina</taxon>
        <taxon>Sordariomycetes</taxon>
        <taxon>Xylariomycetidae</taxon>
        <taxon>Amphisphaeriales</taxon>
        <taxon>Apiosporaceae</taxon>
        <taxon>Apiospora</taxon>
    </lineage>
</organism>
<gene>
    <name evidence="1" type="ORF">PG997_000076</name>
</gene>
<name>A0ABR1X9Q4_9PEZI</name>
<dbReference type="GeneID" id="92037451"/>
<proteinExistence type="predicted"/>
<comment type="caution">
    <text evidence="1">The sequence shown here is derived from an EMBL/GenBank/DDBJ whole genome shotgun (WGS) entry which is preliminary data.</text>
</comment>
<protein>
    <recommendedName>
        <fullName evidence="3">F-box domain-containing protein</fullName>
    </recommendedName>
</protein>
<sequence length="132" mass="15018">MGFQQLPYELLARISDGLTSKRDLVSFSSVSKGTHVAALPALYRSVSLTVDEKHLEGYAAEEIRTAREKGYLAHARSLTFKAALHDNLQLRRRCFHFAWFNRDQTKAIEDRIAGNLLPVLEASRDGQLRDFR</sequence>
<dbReference type="Proteomes" id="UP001433268">
    <property type="component" value="Unassembled WGS sequence"/>
</dbReference>
<reference evidence="1 2" key="1">
    <citation type="submission" date="2023-01" db="EMBL/GenBank/DDBJ databases">
        <title>Analysis of 21 Apiospora genomes using comparative genomics revels a genus with tremendous synthesis potential of carbohydrate active enzymes and secondary metabolites.</title>
        <authorList>
            <person name="Sorensen T."/>
        </authorList>
    </citation>
    <scope>NUCLEOTIDE SEQUENCE [LARGE SCALE GENOMIC DNA]</scope>
    <source>
        <strain evidence="1 2">CBS 114990</strain>
    </source>
</reference>